<dbReference type="SUPFAM" id="SSF53850">
    <property type="entry name" value="Periplasmic binding protein-like II"/>
    <property type="match status" value="1"/>
</dbReference>
<evidence type="ECO:0000313" key="10">
    <source>
        <dbReference type="Proteomes" id="UP001596506"/>
    </source>
</evidence>
<dbReference type="Pfam" id="PF00800">
    <property type="entry name" value="PDT"/>
    <property type="match status" value="1"/>
</dbReference>
<dbReference type="CDD" id="cd13631">
    <property type="entry name" value="PBP2_Ct-PDT_like"/>
    <property type="match status" value="1"/>
</dbReference>
<dbReference type="InterPro" id="IPR001086">
    <property type="entry name" value="Preph_deHydtase"/>
</dbReference>
<keyword evidence="3" id="KW-0028">Amino-acid biosynthesis</keyword>
<dbReference type="Proteomes" id="UP001596506">
    <property type="component" value="Unassembled WGS sequence"/>
</dbReference>
<accession>A0ABW2IZZ0</accession>
<keyword evidence="10" id="KW-1185">Reference proteome</keyword>
<keyword evidence="5" id="KW-0584">Phenylalanine biosynthesis</keyword>
<evidence type="ECO:0000256" key="6">
    <source>
        <dbReference type="ARBA" id="ARBA00023239"/>
    </source>
</evidence>
<dbReference type="PROSITE" id="PS51171">
    <property type="entry name" value="PREPHENATE_DEHYDR_3"/>
    <property type="match status" value="1"/>
</dbReference>
<name>A0ABW2IZZ0_9GAMM</name>
<comment type="catalytic activity">
    <reaction evidence="7">
        <text>prephenate + H(+) = 3-phenylpyruvate + CO2 + H2O</text>
        <dbReference type="Rhea" id="RHEA:21648"/>
        <dbReference type="ChEBI" id="CHEBI:15377"/>
        <dbReference type="ChEBI" id="CHEBI:15378"/>
        <dbReference type="ChEBI" id="CHEBI:16526"/>
        <dbReference type="ChEBI" id="CHEBI:18005"/>
        <dbReference type="ChEBI" id="CHEBI:29934"/>
        <dbReference type="EC" id="4.2.1.51"/>
    </reaction>
</comment>
<dbReference type="RefSeq" id="WP_318276967.1">
    <property type="nucleotide sequence ID" value="NZ_JBHTBD010000051.1"/>
</dbReference>
<dbReference type="EC" id="4.2.1.51" evidence="2"/>
<organism evidence="9 10">
    <name type="scientific">Marinobacter aromaticivorans</name>
    <dbReference type="NCBI Taxonomy" id="1494078"/>
    <lineage>
        <taxon>Bacteria</taxon>
        <taxon>Pseudomonadati</taxon>
        <taxon>Pseudomonadota</taxon>
        <taxon>Gammaproteobacteria</taxon>
        <taxon>Pseudomonadales</taxon>
        <taxon>Marinobacteraceae</taxon>
        <taxon>Marinobacter</taxon>
    </lineage>
</organism>
<evidence type="ECO:0000256" key="4">
    <source>
        <dbReference type="ARBA" id="ARBA00023141"/>
    </source>
</evidence>
<sequence>MMIFMLYLPDDDLVVSSINGARAFGWTFGWNAVQQGRARLAMIPIENSTAGRVADIHILLPGSGLYIIGEHFEAIRHCLLGVKGTDASMLKTVKSHVQALGQCRKNLRALGLERLPFADSAGSPKHVAELGDVSVGAIASALLAEVYGLAIIQKNS</sequence>
<proteinExistence type="predicted"/>
<keyword evidence="6" id="KW-0456">Lyase</keyword>
<dbReference type="PANTHER" id="PTHR21022:SF19">
    <property type="entry name" value="PREPHENATE DEHYDRATASE-RELATED"/>
    <property type="match status" value="1"/>
</dbReference>
<evidence type="ECO:0000313" key="9">
    <source>
        <dbReference type="EMBL" id="MFC7296815.1"/>
    </source>
</evidence>
<evidence type="ECO:0000256" key="3">
    <source>
        <dbReference type="ARBA" id="ARBA00022605"/>
    </source>
</evidence>
<dbReference type="Gene3D" id="3.40.190.10">
    <property type="entry name" value="Periplasmic binding protein-like II"/>
    <property type="match status" value="2"/>
</dbReference>
<evidence type="ECO:0000256" key="1">
    <source>
        <dbReference type="ARBA" id="ARBA00004741"/>
    </source>
</evidence>
<gene>
    <name evidence="9" type="ORF">ACFQQA_19095</name>
</gene>
<feature type="non-terminal residue" evidence="9">
    <location>
        <position position="156"/>
    </location>
</feature>
<dbReference type="EMBL" id="JBHTBD010000051">
    <property type="protein sequence ID" value="MFC7296815.1"/>
    <property type="molecule type" value="Genomic_DNA"/>
</dbReference>
<evidence type="ECO:0000256" key="5">
    <source>
        <dbReference type="ARBA" id="ARBA00023222"/>
    </source>
</evidence>
<comment type="pathway">
    <text evidence="1">Amino-acid biosynthesis; L-phenylalanine biosynthesis; phenylpyruvate from prephenate: step 1/1.</text>
</comment>
<dbReference type="PANTHER" id="PTHR21022">
    <property type="entry name" value="PREPHENATE DEHYDRATASE P PROTEIN"/>
    <property type="match status" value="1"/>
</dbReference>
<evidence type="ECO:0000256" key="2">
    <source>
        <dbReference type="ARBA" id="ARBA00013147"/>
    </source>
</evidence>
<feature type="domain" description="Prephenate dehydratase" evidence="8">
    <location>
        <begin position="1"/>
        <end position="156"/>
    </location>
</feature>
<reference evidence="10" key="1">
    <citation type="journal article" date="2019" name="Int. J. Syst. Evol. Microbiol.">
        <title>The Global Catalogue of Microorganisms (GCM) 10K type strain sequencing project: providing services to taxonomists for standard genome sequencing and annotation.</title>
        <authorList>
            <consortium name="The Broad Institute Genomics Platform"/>
            <consortium name="The Broad Institute Genome Sequencing Center for Infectious Disease"/>
            <person name="Wu L."/>
            <person name="Ma J."/>
        </authorList>
    </citation>
    <scope>NUCLEOTIDE SEQUENCE [LARGE SCALE GENOMIC DNA]</scope>
    <source>
        <strain evidence="10">CCUG 60559</strain>
    </source>
</reference>
<protein>
    <recommendedName>
        <fullName evidence="2">prephenate dehydratase</fullName>
        <ecNumber evidence="2">4.2.1.51</ecNumber>
    </recommendedName>
</protein>
<evidence type="ECO:0000259" key="8">
    <source>
        <dbReference type="PROSITE" id="PS51171"/>
    </source>
</evidence>
<evidence type="ECO:0000256" key="7">
    <source>
        <dbReference type="ARBA" id="ARBA00047848"/>
    </source>
</evidence>
<comment type="caution">
    <text evidence="9">The sequence shown here is derived from an EMBL/GenBank/DDBJ whole genome shotgun (WGS) entry which is preliminary data.</text>
</comment>
<keyword evidence="4" id="KW-0057">Aromatic amino acid biosynthesis</keyword>